<organism evidence="1 2">
    <name type="scientific">Muraenolepis orangiensis</name>
    <name type="common">Patagonian moray cod</name>
    <dbReference type="NCBI Taxonomy" id="630683"/>
    <lineage>
        <taxon>Eukaryota</taxon>
        <taxon>Metazoa</taxon>
        <taxon>Chordata</taxon>
        <taxon>Craniata</taxon>
        <taxon>Vertebrata</taxon>
        <taxon>Euteleostomi</taxon>
        <taxon>Actinopterygii</taxon>
        <taxon>Neopterygii</taxon>
        <taxon>Teleostei</taxon>
        <taxon>Neoteleostei</taxon>
        <taxon>Acanthomorphata</taxon>
        <taxon>Zeiogadaria</taxon>
        <taxon>Gadariae</taxon>
        <taxon>Gadiformes</taxon>
        <taxon>Muraenolepidoidei</taxon>
        <taxon>Muraenolepididae</taxon>
        <taxon>Muraenolepis</taxon>
    </lineage>
</organism>
<name>A0A9Q0EGQ6_9TELE</name>
<evidence type="ECO:0000313" key="2">
    <source>
        <dbReference type="Proteomes" id="UP001148018"/>
    </source>
</evidence>
<evidence type="ECO:0000313" key="1">
    <source>
        <dbReference type="EMBL" id="KAJ3605948.1"/>
    </source>
</evidence>
<dbReference type="Gene3D" id="3.30.70.1820">
    <property type="entry name" value="L1 transposable element, RRM domain"/>
    <property type="match status" value="1"/>
</dbReference>
<dbReference type="Proteomes" id="UP001148018">
    <property type="component" value="Unassembled WGS sequence"/>
</dbReference>
<gene>
    <name evidence="1" type="ORF">NHX12_027991</name>
</gene>
<dbReference type="AlphaFoldDB" id="A0A9Q0EGQ6"/>
<comment type="caution">
    <text evidence="1">The sequence shown here is derived from an EMBL/GenBank/DDBJ whole genome shotgun (WGS) entry which is preliminary data.</text>
</comment>
<dbReference type="EMBL" id="JANIIK010000043">
    <property type="protein sequence ID" value="KAJ3605948.1"/>
    <property type="molecule type" value="Genomic_DNA"/>
</dbReference>
<dbReference type="OrthoDB" id="10059413at2759"/>
<reference evidence="1" key="1">
    <citation type="submission" date="2022-07" db="EMBL/GenBank/DDBJ databases">
        <title>Chromosome-level genome of Muraenolepis orangiensis.</title>
        <authorList>
            <person name="Kim J."/>
        </authorList>
    </citation>
    <scope>NUCLEOTIDE SEQUENCE</scope>
    <source>
        <strain evidence="1">KU_S4_2022</strain>
        <tissue evidence="1">Muscle</tissue>
    </source>
</reference>
<accession>A0A9Q0EGQ6</accession>
<keyword evidence="2" id="KW-1185">Reference proteome</keyword>
<sequence length="100" mass="11480">MVLEATVKGLKSEVSRLSDKCLDLEGRSRRQNVRLVGIEEGHEGNNPRQFCATVLKEILELEDIQRLIRGHCTLAPKPREGERPRPFVIRVHHGDVKDRF</sequence>
<proteinExistence type="predicted"/>
<protein>
    <submittedName>
        <fullName evidence="1">Uncharacterized protein</fullName>
    </submittedName>
</protein>